<dbReference type="Proteomes" id="UP000308671">
    <property type="component" value="Unassembled WGS sequence"/>
</dbReference>
<evidence type="ECO:0000313" key="1">
    <source>
        <dbReference type="EMBL" id="THV45815.1"/>
    </source>
</evidence>
<dbReference type="OrthoDB" id="3543627at2759"/>
<dbReference type="EMBL" id="PQXL01000447">
    <property type="protein sequence ID" value="THV45815.1"/>
    <property type="molecule type" value="Genomic_DNA"/>
</dbReference>
<proteinExistence type="predicted"/>
<evidence type="ECO:0000313" key="2">
    <source>
        <dbReference type="Proteomes" id="UP000308671"/>
    </source>
</evidence>
<keyword evidence="2" id="KW-1185">Reference proteome</keyword>
<comment type="caution">
    <text evidence="1">The sequence shown here is derived from an EMBL/GenBank/DDBJ whole genome shotgun (WGS) entry which is preliminary data.</text>
</comment>
<sequence>MLELCLTLPTFTHENPKRRISWDTFLISKTDSTQVKSGQLRSTGIAINSDRYTAVLCAEFLDNSYGRMKKKKTAVFLHRPGGDKRLSSTKLETMSASSRKWEEIKLSDWAVFEEFVGVTSLPSTFPTPDDICALPRDKKDTYAVGFTGAGLKTG</sequence>
<accession>A0A4S8QR85</accession>
<name>A0A4S8QR85_9HELO</name>
<reference evidence="1 2" key="1">
    <citation type="submission" date="2017-12" db="EMBL/GenBank/DDBJ databases">
        <title>Comparative genomics of Botrytis spp.</title>
        <authorList>
            <person name="Valero-Jimenez C.A."/>
            <person name="Tapia P."/>
            <person name="Veloso J."/>
            <person name="Silva-Moreno E."/>
            <person name="Staats M."/>
            <person name="Valdes J.H."/>
            <person name="Van Kan J.A.L."/>
        </authorList>
    </citation>
    <scope>NUCLEOTIDE SEQUENCE [LARGE SCALE GENOMIC DNA]</scope>
    <source>
        <strain evidence="1 2">MUCL435</strain>
    </source>
</reference>
<protein>
    <submittedName>
        <fullName evidence="1">Uncharacterized protein</fullName>
    </submittedName>
</protein>
<dbReference type="AlphaFoldDB" id="A0A4S8QR85"/>
<organism evidence="1 2">
    <name type="scientific">Botrytis galanthina</name>
    <dbReference type="NCBI Taxonomy" id="278940"/>
    <lineage>
        <taxon>Eukaryota</taxon>
        <taxon>Fungi</taxon>
        <taxon>Dikarya</taxon>
        <taxon>Ascomycota</taxon>
        <taxon>Pezizomycotina</taxon>
        <taxon>Leotiomycetes</taxon>
        <taxon>Helotiales</taxon>
        <taxon>Sclerotiniaceae</taxon>
        <taxon>Botrytis</taxon>
    </lineage>
</organism>
<gene>
    <name evidence="1" type="ORF">BGAL_0448g00100</name>
</gene>